<comment type="similarity">
    <text evidence="16">Belongs to the TrpF family.</text>
</comment>
<organism evidence="19 20">
    <name type="scientific">Seminibacterium arietis</name>
    <dbReference type="NCBI Taxonomy" id="1173502"/>
    <lineage>
        <taxon>Bacteria</taxon>
        <taxon>Pseudomonadati</taxon>
        <taxon>Pseudomonadota</taxon>
        <taxon>Gammaproteobacteria</taxon>
        <taxon>Pasteurellales</taxon>
        <taxon>Pasteurellaceae</taxon>
        <taxon>Seminibacterium</taxon>
    </lineage>
</organism>
<evidence type="ECO:0000256" key="16">
    <source>
        <dbReference type="HAMAP-Rule" id="MF_00135"/>
    </source>
</evidence>
<comment type="catalytic activity">
    <reaction evidence="1 16">
        <text>N-(5-phospho-beta-D-ribosyl)anthranilate = 1-(2-carboxyphenylamino)-1-deoxy-D-ribulose 5-phosphate</text>
        <dbReference type="Rhea" id="RHEA:21540"/>
        <dbReference type="ChEBI" id="CHEBI:18277"/>
        <dbReference type="ChEBI" id="CHEBI:58613"/>
        <dbReference type="EC" id="5.3.1.24"/>
    </reaction>
</comment>
<dbReference type="RefSeq" id="WP_380819079.1">
    <property type="nucleotide sequence ID" value="NZ_JBHTJN010000008.1"/>
</dbReference>
<evidence type="ECO:0000259" key="18">
    <source>
        <dbReference type="Pfam" id="PF00697"/>
    </source>
</evidence>
<name>A0ABW3I788_9PAST</name>
<evidence type="ECO:0000256" key="10">
    <source>
        <dbReference type="ARBA" id="ARBA00023141"/>
    </source>
</evidence>
<dbReference type="SUPFAM" id="SSF51366">
    <property type="entry name" value="Ribulose-phoshate binding barrel"/>
    <property type="match status" value="2"/>
</dbReference>
<evidence type="ECO:0000256" key="2">
    <source>
        <dbReference type="ARBA" id="ARBA00001633"/>
    </source>
</evidence>
<feature type="domain" description="Indole-3-glycerol phosphate synthase" evidence="17">
    <location>
        <begin position="11"/>
        <end position="260"/>
    </location>
</feature>
<keyword evidence="7 15" id="KW-0028">Amino-acid biosynthesis</keyword>
<comment type="caution">
    <text evidence="19">The sequence shown here is derived from an EMBL/GenBank/DDBJ whole genome shotgun (WGS) entry which is preliminary data.</text>
</comment>
<comment type="function">
    <text evidence="14">Bifunctional enzyme that catalyzes two sequential steps of tryptophan biosynthetic pathway. The first reaction is catalyzed by the isomerase, coded by the TrpF domain; the second reaction is catalyzed by the synthase, coded by the TrpC domain.</text>
</comment>
<evidence type="ECO:0000256" key="3">
    <source>
        <dbReference type="ARBA" id="ARBA00004664"/>
    </source>
</evidence>
<dbReference type="CDD" id="cd00405">
    <property type="entry name" value="PRAI"/>
    <property type="match status" value="1"/>
</dbReference>
<keyword evidence="20" id="KW-1185">Reference proteome</keyword>
<dbReference type="EC" id="4.1.1.48" evidence="15"/>
<keyword evidence="13" id="KW-0511">Multifunctional enzyme</keyword>
<evidence type="ECO:0000256" key="8">
    <source>
        <dbReference type="ARBA" id="ARBA00022793"/>
    </source>
</evidence>
<evidence type="ECO:0000256" key="13">
    <source>
        <dbReference type="ARBA" id="ARBA00023268"/>
    </source>
</evidence>
<evidence type="ECO:0000256" key="6">
    <source>
        <dbReference type="ARBA" id="ARBA00009847"/>
    </source>
</evidence>
<dbReference type="EMBL" id="JBHTJN010000008">
    <property type="protein sequence ID" value="MFD0965803.1"/>
    <property type="molecule type" value="Genomic_DNA"/>
</dbReference>
<gene>
    <name evidence="19" type="primary">trpCF</name>
    <name evidence="15" type="synonym">trpC</name>
    <name evidence="16" type="synonym">trpF</name>
    <name evidence="19" type="ORF">ACFQ02_02895</name>
</gene>
<evidence type="ECO:0000256" key="15">
    <source>
        <dbReference type="HAMAP-Rule" id="MF_00134"/>
    </source>
</evidence>
<dbReference type="InterPro" id="IPR013785">
    <property type="entry name" value="Aldolase_TIM"/>
</dbReference>
<evidence type="ECO:0000256" key="11">
    <source>
        <dbReference type="ARBA" id="ARBA00023235"/>
    </source>
</evidence>
<keyword evidence="11 16" id="KW-0413">Isomerase</keyword>
<reference evidence="20" key="1">
    <citation type="journal article" date="2019" name="Int. J. Syst. Evol. Microbiol.">
        <title>The Global Catalogue of Microorganisms (GCM) 10K type strain sequencing project: providing services to taxonomists for standard genome sequencing and annotation.</title>
        <authorList>
            <consortium name="The Broad Institute Genomics Platform"/>
            <consortium name="The Broad Institute Genome Sequencing Center for Infectious Disease"/>
            <person name="Wu L."/>
            <person name="Ma J."/>
        </authorList>
    </citation>
    <scope>NUCLEOTIDE SEQUENCE [LARGE SCALE GENOMIC DNA]</scope>
    <source>
        <strain evidence="20">CCUG 61707</strain>
    </source>
</reference>
<dbReference type="PANTHER" id="PTHR22854">
    <property type="entry name" value="TRYPTOPHAN BIOSYNTHESIS PROTEIN"/>
    <property type="match status" value="1"/>
</dbReference>
<evidence type="ECO:0000256" key="1">
    <source>
        <dbReference type="ARBA" id="ARBA00001164"/>
    </source>
</evidence>
<comment type="pathway">
    <text evidence="4 15">Amino-acid biosynthesis; L-tryptophan biosynthesis; L-tryptophan from chorismate: step 4/5.</text>
</comment>
<dbReference type="NCBIfam" id="NF006945">
    <property type="entry name" value="PRK09427.1"/>
    <property type="match status" value="1"/>
</dbReference>
<evidence type="ECO:0000256" key="12">
    <source>
        <dbReference type="ARBA" id="ARBA00023239"/>
    </source>
</evidence>
<keyword evidence="10 15" id="KW-0057">Aromatic amino acid biosynthesis</keyword>
<comment type="similarity">
    <text evidence="15">Belongs to the TrpC family.</text>
</comment>
<dbReference type="Pfam" id="PF00218">
    <property type="entry name" value="IGPS"/>
    <property type="match status" value="1"/>
</dbReference>
<evidence type="ECO:0000256" key="9">
    <source>
        <dbReference type="ARBA" id="ARBA00022822"/>
    </source>
</evidence>
<comment type="pathway">
    <text evidence="3 16">Amino-acid biosynthesis; L-tryptophan biosynthesis; L-tryptophan from chorismate: step 3/5.</text>
</comment>
<evidence type="ECO:0000259" key="17">
    <source>
        <dbReference type="Pfam" id="PF00218"/>
    </source>
</evidence>
<proteinExistence type="inferred from homology"/>
<dbReference type="GO" id="GO:0004425">
    <property type="term" value="F:indole-3-glycerol-phosphate synthase activity"/>
    <property type="evidence" value="ECO:0007669"/>
    <property type="project" value="UniProtKB-EC"/>
</dbReference>
<dbReference type="GO" id="GO:0004640">
    <property type="term" value="F:phosphoribosylanthranilate isomerase activity"/>
    <property type="evidence" value="ECO:0007669"/>
    <property type="project" value="UniProtKB-EC"/>
</dbReference>
<dbReference type="InterPro" id="IPR045186">
    <property type="entry name" value="Indole-3-glycerol_P_synth"/>
</dbReference>
<comment type="similarity">
    <text evidence="6">In the C-terminal section; belongs to the TrpF family.</text>
</comment>
<evidence type="ECO:0000256" key="7">
    <source>
        <dbReference type="ARBA" id="ARBA00022605"/>
    </source>
</evidence>
<dbReference type="HAMAP" id="MF_00134_B">
    <property type="entry name" value="IGPS_B"/>
    <property type="match status" value="1"/>
</dbReference>
<sequence>MLNLNEKPTILQKIVQDKLQWLSQKERDFPLEKFKQKILKSDRSFYQALSKGTHKRPAFILECKKASPSKGLIRENFDLTNIANVYKNYASAISVLTDEKYFQGDFSYISQVRDIVTQPILCKDFIVSKYQIYLARLYKADAILLMLSVIDDNTYRQLADLAHSLNMGVLTEISNQTELQRAIALNAKVIGINNRDLRDMSVNLDRTPPFAIQIPSDRIIISESGIYHHAEVKQLKTYVHGFLIGGSLMESYDLNNSIRAIIFGENKVCGLTRPQDVRKAYAKGALYGGLIFAETSPRQLSLRQAQELVTQAPLRFVAVFQNQPIEFIVKIATQLKLFAIQLHGSESAEFITSLRQQLPPTCQIWKTISVQNDDKSAVQIEKNLMIDRYVFDTKTKHQQGGTGLTFDWSLIPTKLKTKVMLAGGLNLENIDIALNQACLGLDLNSGVESNVGVKDEKKLNDIFSKILDN</sequence>
<dbReference type="InterPro" id="IPR001468">
    <property type="entry name" value="Indole-3-GlycerolPSynthase_CS"/>
</dbReference>
<keyword evidence="8 15" id="KW-0210">Decarboxylase</keyword>
<keyword evidence="12 15" id="KW-0456">Lyase</keyword>
<dbReference type="Proteomes" id="UP001596996">
    <property type="component" value="Unassembled WGS sequence"/>
</dbReference>
<evidence type="ECO:0000313" key="19">
    <source>
        <dbReference type="EMBL" id="MFD0965803.1"/>
    </source>
</evidence>
<protein>
    <recommendedName>
        <fullName evidence="15 16">Multifunctional fusion protein</fullName>
    </recommendedName>
    <domain>
        <recommendedName>
            <fullName evidence="15">Indole-3-glycerol phosphate synthase</fullName>
            <shortName evidence="15">IGPS</shortName>
            <ecNumber evidence="15">4.1.1.48</ecNumber>
        </recommendedName>
    </domain>
    <domain>
        <recommendedName>
            <fullName evidence="16">N-(5'-phosphoribosyl)anthranilate isomerase</fullName>
            <shortName evidence="16">PRAI</shortName>
            <ecNumber evidence="16">5.3.1.24</ecNumber>
        </recommendedName>
    </domain>
</protein>
<evidence type="ECO:0000256" key="4">
    <source>
        <dbReference type="ARBA" id="ARBA00004696"/>
    </source>
</evidence>
<evidence type="ECO:0000313" key="20">
    <source>
        <dbReference type="Proteomes" id="UP001596996"/>
    </source>
</evidence>
<dbReference type="HAMAP" id="MF_00135">
    <property type="entry name" value="PRAI"/>
    <property type="match status" value="1"/>
</dbReference>
<keyword evidence="9 15" id="KW-0822">Tryptophan biosynthesis</keyword>
<comment type="catalytic activity">
    <reaction evidence="2 15">
        <text>1-(2-carboxyphenylamino)-1-deoxy-D-ribulose 5-phosphate + H(+) = (1S,2R)-1-C-(indol-3-yl)glycerol 3-phosphate + CO2 + H2O</text>
        <dbReference type="Rhea" id="RHEA:23476"/>
        <dbReference type="ChEBI" id="CHEBI:15377"/>
        <dbReference type="ChEBI" id="CHEBI:15378"/>
        <dbReference type="ChEBI" id="CHEBI:16526"/>
        <dbReference type="ChEBI" id="CHEBI:58613"/>
        <dbReference type="ChEBI" id="CHEBI:58866"/>
        <dbReference type="EC" id="4.1.1.48"/>
    </reaction>
</comment>
<dbReference type="CDD" id="cd00331">
    <property type="entry name" value="IGPS"/>
    <property type="match status" value="1"/>
</dbReference>
<accession>A0ABW3I788</accession>
<evidence type="ECO:0000256" key="14">
    <source>
        <dbReference type="ARBA" id="ARBA00025592"/>
    </source>
</evidence>
<dbReference type="EC" id="5.3.1.24" evidence="16"/>
<dbReference type="InterPro" id="IPR001240">
    <property type="entry name" value="PRAI_dom"/>
</dbReference>
<feature type="domain" description="N-(5'phosphoribosyl) anthranilate isomerase (PRAI)" evidence="18">
    <location>
        <begin position="266"/>
        <end position="463"/>
    </location>
</feature>
<dbReference type="PANTHER" id="PTHR22854:SF2">
    <property type="entry name" value="INDOLE-3-GLYCEROL-PHOSPHATE SYNTHASE"/>
    <property type="match status" value="1"/>
</dbReference>
<dbReference type="InterPro" id="IPR011060">
    <property type="entry name" value="RibuloseP-bd_barrel"/>
</dbReference>
<dbReference type="PROSITE" id="PS00614">
    <property type="entry name" value="IGPS"/>
    <property type="match status" value="1"/>
</dbReference>
<evidence type="ECO:0000256" key="5">
    <source>
        <dbReference type="ARBA" id="ARBA00007902"/>
    </source>
</evidence>
<dbReference type="Pfam" id="PF00697">
    <property type="entry name" value="PRAI"/>
    <property type="match status" value="1"/>
</dbReference>
<dbReference type="Gene3D" id="3.20.20.70">
    <property type="entry name" value="Aldolase class I"/>
    <property type="match status" value="2"/>
</dbReference>
<dbReference type="InterPro" id="IPR013798">
    <property type="entry name" value="Indole-3-glycerol_P_synth_dom"/>
</dbReference>
<comment type="similarity">
    <text evidence="5">In the N-terminal section; belongs to the TrpC family.</text>
</comment>